<organism evidence="5 6">
    <name type="scientific">Usitatibacter palustris</name>
    <dbReference type="NCBI Taxonomy" id="2732487"/>
    <lineage>
        <taxon>Bacteria</taxon>
        <taxon>Pseudomonadati</taxon>
        <taxon>Pseudomonadota</taxon>
        <taxon>Betaproteobacteria</taxon>
        <taxon>Nitrosomonadales</taxon>
        <taxon>Usitatibacteraceae</taxon>
        <taxon>Usitatibacter</taxon>
    </lineage>
</organism>
<dbReference type="InterPro" id="IPR011250">
    <property type="entry name" value="OMP/PagP_B-barrel"/>
</dbReference>
<dbReference type="AlphaFoldDB" id="A0A6M4H8H2"/>
<feature type="chain" id="PRO_5026769590" evidence="3">
    <location>
        <begin position="23"/>
        <end position="229"/>
    </location>
</feature>
<sequence length="229" mass="25078">MTNKKTLGLAIALATIALPAAAQTSPWYTGLNLGQSKTGSELVSNREGTISNATNFASYFDDKDTAWRFFVGWRLNPYISIEANYADYGKTRTDTQFNVPGGPTNFGRIVVDREVKGFGGDLVLTLPIWEQFSIFGRAGYFRAETEAAGQISGDVFFTDGLGGTTRDNTHKENLGKYGVGAEWMFSPNVGARLEWERLPNVGKKFAAGESNTTGEADIDTWSIGVVWRF</sequence>
<name>A0A6M4H8H2_9PROT</name>
<accession>A0A6M4H8H2</accession>
<feature type="domain" description="Outer membrane protein beta-barrel" evidence="4">
    <location>
        <begin position="9"/>
        <end position="229"/>
    </location>
</feature>
<dbReference type="KEGG" id="upl:DSM104440_02837"/>
<proteinExistence type="predicted"/>
<gene>
    <name evidence="5" type="primary">ompA_2</name>
    <name evidence="5" type="ORF">DSM104440_02837</name>
</gene>
<evidence type="ECO:0000313" key="5">
    <source>
        <dbReference type="EMBL" id="QJR16009.1"/>
    </source>
</evidence>
<evidence type="ECO:0000259" key="4">
    <source>
        <dbReference type="Pfam" id="PF13505"/>
    </source>
</evidence>
<dbReference type="EMBL" id="CP053073">
    <property type="protein sequence ID" value="QJR16009.1"/>
    <property type="molecule type" value="Genomic_DNA"/>
</dbReference>
<evidence type="ECO:0000313" key="6">
    <source>
        <dbReference type="Proteomes" id="UP000503096"/>
    </source>
</evidence>
<keyword evidence="2 3" id="KW-0732">Signal</keyword>
<dbReference type="InParanoid" id="A0A6M4H8H2"/>
<dbReference type="Proteomes" id="UP000503096">
    <property type="component" value="Chromosome"/>
</dbReference>
<dbReference type="GO" id="GO:0009279">
    <property type="term" value="C:cell outer membrane"/>
    <property type="evidence" value="ECO:0007669"/>
    <property type="project" value="UniProtKB-SubCell"/>
</dbReference>
<dbReference type="InterPro" id="IPR027385">
    <property type="entry name" value="Beta-barrel_OMP"/>
</dbReference>
<protein>
    <submittedName>
        <fullName evidence="5">Outer membrane protein A</fullName>
    </submittedName>
</protein>
<evidence type="ECO:0000256" key="3">
    <source>
        <dbReference type="SAM" id="SignalP"/>
    </source>
</evidence>
<dbReference type="SUPFAM" id="SSF56925">
    <property type="entry name" value="OMPA-like"/>
    <property type="match status" value="1"/>
</dbReference>
<comment type="subcellular location">
    <subcellularLocation>
        <location evidence="1">Cell outer membrane</location>
    </subcellularLocation>
</comment>
<evidence type="ECO:0000256" key="2">
    <source>
        <dbReference type="ARBA" id="ARBA00022729"/>
    </source>
</evidence>
<reference evidence="5 6" key="1">
    <citation type="submission" date="2020-04" db="EMBL/GenBank/DDBJ databases">
        <title>Usitatibacter rugosus gen. nov., sp. nov. and Usitatibacter palustris sp. nov., novel members of Usitatibacteraceae fam. nov. within the order Nitrosomonadales isolated from soil.</title>
        <authorList>
            <person name="Huber K.J."/>
            <person name="Neumann-Schaal M."/>
            <person name="Geppert A."/>
            <person name="Luckner M."/>
            <person name="Wanner G."/>
            <person name="Overmann J."/>
        </authorList>
    </citation>
    <scope>NUCLEOTIDE SEQUENCE [LARGE SCALE GENOMIC DNA]</scope>
    <source>
        <strain evidence="5 6">Swamp67</strain>
    </source>
</reference>
<keyword evidence="6" id="KW-1185">Reference proteome</keyword>
<dbReference type="Gene3D" id="2.40.160.20">
    <property type="match status" value="1"/>
</dbReference>
<dbReference type="RefSeq" id="WP_171163777.1">
    <property type="nucleotide sequence ID" value="NZ_CP053073.1"/>
</dbReference>
<evidence type="ECO:0000256" key="1">
    <source>
        <dbReference type="ARBA" id="ARBA00004442"/>
    </source>
</evidence>
<dbReference type="Pfam" id="PF13505">
    <property type="entry name" value="OMP_b-brl"/>
    <property type="match status" value="1"/>
</dbReference>
<dbReference type="FunCoup" id="A0A6M4H8H2">
    <property type="interactions" value="160"/>
</dbReference>
<feature type="signal peptide" evidence="3">
    <location>
        <begin position="1"/>
        <end position="22"/>
    </location>
</feature>